<keyword evidence="15" id="KW-1185">Reference proteome</keyword>
<feature type="compositionally biased region" description="Low complexity" evidence="10">
    <location>
        <begin position="175"/>
        <end position="202"/>
    </location>
</feature>
<dbReference type="InterPro" id="IPR022813">
    <property type="entry name" value="SecD/SecF_arch_bac"/>
</dbReference>
<evidence type="ECO:0000256" key="4">
    <source>
        <dbReference type="ARBA" id="ARBA00022692"/>
    </source>
</evidence>
<evidence type="ECO:0000256" key="3">
    <source>
        <dbReference type="ARBA" id="ARBA00022475"/>
    </source>
</evidence>
<feature type="transmembrane region" description="Helical" evidence="9">
    <location>
        <begin position="12"/>
        <end position="31"/>
    </location>
</feature>
<dbReference type="GO" id="GO:0015450">
    <property type="term" value="F:protein-transporting ATPase activity"/>
    <property type="evidence" value="ECO:0007669"/>
    <property type="project" value="InterPro"/>
</dbReference>
<evidence type="ECO:0000256" key="5">
    <source>
        <dbReference type="ARBA" id="ARBA00022927"/>
    </source>
</evidence>
<keyword evidence="3 9" id="KW-1003">Cell membrane</keyword>
<dbReference type="AlphaFoldDB" id="A0A4V6CW46"/>
<feature type="transmembrane region" description="Helical" evidence="9">
    <location>
        <begin position="547"/>
        <end position="565"/>
    </location>
</feature>
<dbReference type="Pfam" id="PF22599">
    <property type="entry name" value="SecDF_P1_head"/>
    <property type="match status" value="1"/>
</dbReference>
<accession>A0A4V6CW46</accession>
<evidence type="ECO:0000256" key="2">
    <source>
        <dbReference type="ARBA" id="ARBA00022448"/>
    </source>
</evidence>
<proteinExistence type="inferred from homology"/>
<sequence length="646" mass="65836">MATPTGQFRPWRLIWTFIGITAVLYGLVFLLPGANTPKLGIDLQGGTRITLTARTLDGSDPTRTQMDQARNIMESRVNGSGVAGAQVQIDGSRQLVITVPGTQDLNNLTRSAQLNIRPVSIDASGNPVASFPAGYVPPTTSAAPTSGSEATGSSAPTTVSAIGDTASPTPTVDESVGQGTGAAATTETAAPTAAASPSVVPAIGDTTTASPQGLRAAAEATDAPTSAAATDASAAATTPAGTDASATGATPTSTAPVAWPTGSNPENPTQPLATDTAGWASWLTAAQSALPGLSCADLEPYRGLDDPSKPLIACSDNGDAIYLLEPTIIAGTEISNATSGLDPQGGGYVVNLTFKSDGASTWGSYTSANVGKLTAMTLDGEVISAPRINSAIIGGNTQISGGFTQASASALANSLKFGSLPLAFDRAESVSVSAELGLEYLKAGIIAGGIGLLLVIIYCLIYYRLLGVITILSLVLSFGIVYAVLVLLGRWINYSLDMAGVAGLIIAIGITADSFVIYFERIKDEVREGRTFRSAVPRGWSRAKRTILSADAVSFLSAFILYILAVGEVKGFAFTLGLSTVLDLVVVFLVTHPLVHLASGSKIFQSPTWSGLGGVARAGARQRAATSRALAGAPADPAANSKEVSV</sequence>
<dbReference type="Gene3D" id="3.30.70.3220">
    <property type="match status" value="1"/>
</dbReference>
<feature type="transmembrane region" description="Helical" evidence="9">
    <location>
        <begin position="440"/>
        <end position="461"/>
    </location>
</feature>
<comment type="subcellular location">
    <subcellularLocation>
        <location evidence="1 9">Cell membrane</location>
        <topology evidence="1 9">Multi-pass membrane protein</topology>
    </subcellularLocation>
</comment>
<comment type="caution">
    <text evidence="14">The sequence shown here is derived from an EMBL/GenBank/DDBJ whole genome shotgun (WGS) entry which is preliminary data.</text>
</comment>
<dbReference type="InterPro" id="IPR048634">
    <property type="entry name" value="SecD_SecF_C"/>
</dbReference>
<dbReference type="Pfam" id="PF02355">
    <property type="entry name" value="SecD_SecF_C"/>
    <property type="match status" value="1"/>
</dbReference>
<feature type="domain" description="Protein export membrane protein SecD/SecF C-terminal" evidence="11">
    <location>
        <begin position="427"/>
        <end position="595"/>
    </location>
</feature>
<evidence type="ECO:0000259" key="13">
    <source>
        <dbReference type="Pfam" id="PF22599"/>
    </source>
</evidence>
<keyword evidence="4 9" id="KW-0812">Transmembrane</keyword>
<comment type="subunit">
    <text evidence="9">Forms a complex with SecF. Part of the essential Sec protein translocation apparatus which comprises SecA, SecYEG and auxiliary proteins SecDF. Other proteins may also be involved.</text>
</comment>
<gene>
    <name evidence="9 14" type="primary">secD</name>
    <name evidence="14" type="ORF">FDO65_01095</name>
</gene>
<keyword evidence="2 9" id="KW-0813">Transport</keyword>
<protein>
    <recommendedName>
        <fullName evidence="9">Protein translocase subunit SecD</fullName>
    </recommendedName>
</protein>
<feature type="compositionally biased region" description="Low complexity" evidence="10">
    <location>
        <begin position="216"/>
        <end position="256"/>
    </location>
</feature>
<keyword evidence="5 9" id="KW-0653">Protein transport</keyword>
<dbReference type="Pfam" id="PF21760">
    <property type="entry name" value="SecD_1st"/>
    <property type="match status" value="1"/>
</dbReference>
<evidence type="ECO:0000256" key="1">
    <source>
        <dbReference type="ARBA" id="ARBA00004651"/>
    </source>
</evidence>
<dbReference type="PANTHER" id="PTHR30081">
    <property type="entry name" value="PROTEIN-EXPORT MEMBRANE PROTEIN SEC"/>
    <property type="match status" value="1"/>
</dbReference>
<dbReference type="InterPro" id="IPR022646">
    <property type="entry name" value="SecD/SecF_CS"/>
</dbReference>
<dbReference type="RefSeq" id="WP_137447649.1">
    <property type="nucleotide sequence ID" value="NZ_SZZH01000001.1"/>
</dbReference>
<feature type="transmembrane region" description="Helical" evidence="9">
    <location>
        <begin position="468"/>
        <end position="492"/>
    </location>
</feature>
<dbReference type="InterPro" id="IPR055344">
    <property type="entry name" value="SecD_SecF_C_bact"/>
</dbReference>
<dbReference type="NCBIfam" id="TIGR01129">
    <property type="entry name" value="secD"/>
    <property type="match status" value="1"/>
</dbReference>
<dbReference type="InterPro" id="IPR048631">
    <property type="entry name" value="SecD_1st"/>
</dbReference>
<keyword evidence="8 9" id="KW-0472">Membrane</keyword>
<evidence type="ECO:0000259" key="11">
    <source>
        <dbReference type="Pfam" id="PF02355"/>
    </source>
</evidence>
<dbReference type="Proteomes" id="UP000306985">
    <property type="component" value="Unassembled WGS sequence"/>
</dbReference>
<dbReference type="PANTHER" id="PTHR30081:SF1">
    <property type="entry name" value="PROTEIN TRANSLOCASE SUBUNIT SECD"/>
    <property type="match status" value="1"/>
</dbReference>
<evidence type="ECO:0000256" key="10">
    <source>
        <dbReference type="SAM" id="MobiDB-lite"/>
    </source>
</evidence>
<evidence type="ECO:0000259" key="12">
    <source>
        <dbReference type="Pfam" id="PF21760"/>
    </source>
</evidence>
<feature type="transmembrane region" description="Helical" evidence="9">
    <location>
        <begin position="571"/>
        <end position="595"/>
    </location>
</feature>
<dbReference type="GO" id="GO:0006605">
    <property type="term" value="P:protein targeting"/>
    <property type="evidence" value="ECO:0007669"/>
    <property type="project" value="UniProtKB-UniRule"/>
</dbReference>
<evidence type="ECO:0000256" key="6">
    <source>
        <dbReference type="ARBA" id="ARBA00022989"/>
    </source>
</evidence>
<name>A0A4V6CW46_9ACTN</name>
<feature type="region of interest" description="Disordered" evidence="10">
    <location>
        <begin position="627"/>
        <end position="646"/>
    </location>
</feature>
<evidence type="ECO:0000256" key="7">
    <source>
        <dbReference type="ARBA" id="ARBA00023010"/>
    </source>
</evidence>
<feature type="domain" description="SecDF P1 head subdomain" evidence="13">
    <location>
        <begin position="316"/>
        <end position="421"/>
    </location>
</feature>
<keyword evidence="7 9" id="KW-0811">Translocation</keyword>
<comment type="similarity">
    <text evidence="9">Belongs to the SecD/SecF family. SecD subfamily.</text>
</comment>
<dbReference type="NCBIfam" id="TIGR00916">
    <property type="entry name" value="2A0604s01"/>
    <property type="match status" value="1"/>
</dbReference>
<feature type="domain" description="Protein translocase subunit SecDF P1" evidence="12">
    <location>
        <begin position="66"/>
        <end position="117"/>
    </location>
</feature>
<dbReference type="GO" id="GO:0005886">
    <property type="term" value="C:plasma membrane"/>
    <property type="evidence" value="ECO:0007669"/>
    <property type="project" value="UniProtKB-SubCell"/>
</dbReference>
<evidence type="ECO:0000313" key="15">
    <source>
        <dbReference type="Proteomes" id="UP000306985"/>
    </source>
</evidence>
<evidence type="ECO:0000256" key="9">
    <source>
        <dbReference type="HAMAP-Rule" id="MF_01463"/>
    </source>
</evidence>
<evidence type="ECO:0000313" key="14">
    <source>
        <dbReference type="EMBL" id="TKV60345.1"/>
    </source>
</evidence>
<dbReference type="InterPro" id="IPR054384">
    <property type="entry name" value="SecDF_P1_head"/>
</dbReference>
<dbReference type="HAMAP" id="MF_01463_B">
    <property type="entry name" value="SecD_B"/>
    <property type="match status" value="1"/>
</dbReference>
<dbReference type="InterPro" id="IPR005791">
    <property type="entry name" value="SecD"/>
</dbReference>
<feature type="compositionally biased region" description="Polar residues" evidence="10">
    <location>
        <begin position="140"/>
        <end position="172"/>
    </location>
</feature>
<dbReference type="Gene3D" id="3.30.1360.200">
    <property type="match status" value="1"/>
</dbReference>
<feature type="transmembrane region" description="Helical" evidence="9">
    <location>
        <begin position="498"/>
        <end position="519"/>
    </location>
</feature>
<keyword evidence="6 9" id="KW-1133">Transmembrane helix</keyword>
<organism evidence="14 15">
    <name type="scientific">Nakamurella flava</name>
    <dbReference type="NCBI Taxonomy" id="2576308"/>
    <lineage>
        <taxon>Bacteria</taxon>
        <taxon>Bacillati</taxon>
        <taxon>Actinomycetota</taxon>
        <taxon>Actinomycetes</taxon>
        <taxon>Nakamurellales</taxon>
        <taxon>Nakamurellaceae</taxon>
        <taxon>Nakamurella</taxon>
    </lineage>
</organism>
<feature type="region of interest" description="Disordered" evidence="10">
    <location>
        <begin position="140"/>
        <end position="274"/>
    </location>
</feature>
<feature type="compositionally biased region" description="Low complexity" evidence="10">
    <location>
        <begin position="627"/>
        <end position="639"/>
    </location>
</feature>
<dbReference type="GO" id="GO:0065002">
    <property type="term" value="P:intracellular protein transmembrane transport"/>
    <property type="evidence" value="ECO:0007669"/>
    <property type="project" value="UniProtKB-UniRule"/>
</dbReference>
<dbReference type="EMBL" id="SZZH01000001">
    <property type="protein sequence ID" value="TKV60345.1"/>
    <property type="molecule type" value="Genomic_DNA"/>
</dbReference>
<reference evidence="14 15" key="1">
    <citation type="submission" date="2019-05" db="EMBL/GenBank/DDBJ databases">
        <title>Nakamurella sp. N5BH11, whole genome shotgun sequence.</title>
        <authorList>
            <person name="Tuo L."/>
        </authorList>
    </citation>
    <scope>NUCLEOTIDE SEQUENCE [LARGE SCALE GENOMIC DNA]</scope>
    <source>
        <strain evidence="14 15">N5BH11</strain>
    </source>
</reference>
<feature type="compositionally biased region" description="Polar residues" evidence="10">
    <location>
        <begin position="261"/>
        <end position="273"/>
    </location>
</feature>
<dbReference type="GO" id="GO:0043952">
    <property type="term" value="P:protein transport by the Sec complex"/>
    <property type="evidence" value="ECO:0007669"/>
    <property type="project" value="UniProtKB-UniRule"/>
</dbReference>
<comment type="function">
    <text evidence="9">Part of the Sec protein translocase complex. Interacts with the SecYEG preprotein conducting channel. SecDF uses the proton motive force (PMF) to complete protein translocation after the ATP-dependent function of SecA.</text>
</comment>
<dbReference type="Gene3D" id="1.20.1640.10">
    <property type="entry name" value="Multidrug efflux transporter AcrB transmembrane domain"/>
    <property type="match status" value="1"/>
</dbReference>
<dbReference type="OrthoDB" id="5240379at2"/>
<evidence type="ECO:0000256" key="8">
    <source>
        <dbReference type="ARBA" id="ARBA00023136"/>
    </source>
</evidence>
<dbReference type="Pfam" id="PF07549">
    <property type="entry name" value="Sec_GG"/>
    <property type="match status" value="1"/>
</dbReference>
<dbReference type="SUPFAM" id="SSF82866">
    <property type="entry name" value="Multidrug efflux transporter AcrB transmembrane domain"/>
    <property type="match status" value="1"/>
</dbReference>